<dbReference type="PANTHER" id="PTHR43775">
    <property type="entry name" value="FATTY ACID SYNTHASE"/>
    <property type="match status" value="1"/>
</dbReference>
<dbReference type="Pfam" id="PF14765">
    <property type="entry name" value="PS-DH"/>
    <property type="match status" value="1"/>
</dbReference>
<dbReference type="PROSITE" id="PS50075">
    <property type="entry name" value="CARRIER"/>
    <property type="match status" value="1"/>
</dbReference>
<dbReference type="InterPro" id="IPR057326">
    <property type="entry name" value="KR_dom"/>
</dbReference>
<dbReference type="InterPro" id="IPR050091">
    <property type="entry name" value="PKS_NRPS_Biosynth_Enz"/>
</dbReference>
<keyword evidence="4 13" id="KW-0808">Transferase</keyword>
<dbReference type="SMART" id="SM00827">
    <property type="entry name" value="PKS_AT"/>
    <property type="match status" value="1"/>
</dbReference>
<dbReference type="SUPFAM" id="SSF53335">
    <property type="entry name" value="S-adenosyl-L-methionine-dependent methyltransferases"/>
    <property type="match status" value="1"/>
</dbReference>
<dbReference type="InterPro" id="IPR036736">
    <property type="entry name" value="ACP-like_sf"/>
</dbReference>
<dbReference type="InterPro" id="IPR013968">
    <property type="entry name" value="PKS_KR"/>
</dbReference>
<evidence type="ECO:0000256" key="10">
    <source>
        <dbReference type="SAM" id="MobiDB-lite"/>
    </source>
</evidence>
<dbReference type="SMART" id="SM00823">
    <property type="entry name" value="PKS_PP"/>
    <property type="match status" value="1"/>
</dbReference>
<evidence type="ECO:0000256" key="8">
    <source>
        <dbReference type="ARBA" id="ARBA00023315"/>
    </source>
</evidence>
<feature type="region of interest" description="N-terminal hotdog fold" evidence="9">
    <location>
        <begin position="348"/>
        <end position="467"/>
    </location>
</feature>
<dbReference type="SUPFAM" id="SSF47336">
    <property type="entry name" value="ACP-like"/>
    <property type="match status" value="1"/>
</dbReference>
<feature type="region of interest" description="Disordered" evidence="10">
    <location>
        <begin position="1935"/>
        <end position="1970"/>
    </location>
</feature>
<dbReference type="InterPro" id="IPR042104">
    <property type="entry name" value="PKS_dehydratase_sf"/>
</dbReference>
<sequence>MGTDLLHKDATFRSAFTAVDAALRPELGWSVLGELQLPAAQWSLARTEVAQPLLFAVQIAVTAMLRHQGIEPAAVLGHSVGEITAAYVSGALSLPEAARVIAVRGRAQAATAGQGRMAALTLSAAQARELLDGRPQVEIACVNTARDVTVAGPAADVEALVGHCADRNVAAVLLDLDFAFHSRAMDPVREHILTGLAELRPRRTGIPMISAVTGRQVADGELDAAYWWRNVRDTVRFEPAVAGLLAEGHDVFVDVGPHPIVQPYLRRTAAAAPGPVAVVPTLFRDGDGIRQMRAATTRLIAAGARTDQSAHFPVPGTVARLPAYPWQRERHWHGERCAWTGGLGEYEHPLLGVRTAHAEPTWYGTVEPALVPWLADHRLAGAVLLPATGYVELALAAGRRVLDAACEIENLELYRPIVVPWDDPGQVRLELAWSTEDGVVSIAAGEGRAGRARRHARGRVRQLLRRPCADLDVPALRARCPQHIDAGRHRAAMCAVGLDYGPSFQVLRELLVGDGEVFARYRLDADASAYEVHPALFDGALQAGLPLAQQVLDEERDAYLPVGFGAVRVWRTPPADGLVHVRQRSRTATELCWDVLVAGTDGTVHAQLEGCRLRRFDGMRSAPLSHHRMVMRAAPHVDHGVAPSPLPPTPDLLASAERQITPLLAHDPRTAAALRGLKNVSAHGAADLYTELLPDPSTPFTLDDLVTAGMLDRHRKLARLLLGLQERAGLVERLDGERFRLTTPCSRTAETLRSLIDGNAAGPAQTLLYSLCLRHGLALLRGGSELLEKVVADGAAPAIEQFYDIEFPCRRYNRLMQTVAAQLADRWPADRPLRVLEIGAGTGGAAAALLPVLPPDRTRYVFTDISPLFLGPAQKRFAHYDFVDYRTFDLNQDGGGQGFTDHGFDLVIAANALHTAAEVAPALRRVRRLLGPGGRLVCLETHDLELLAPLFGTLEGFWNFTDHELRGDSVLLPADAWLRLLPSCGFTDVTAVGGAGEGPHEGFSVFVATADPATPPAAPPVLPAPDADTAWVVIGEDDGPGSLSAAVADALGTAGAAPVHRHAAAEVVDSVQNQLSPHSKVTAVVVLADPGTLTAADAPAAWAAQHAARRADLLRSVAEALDTLPAGTERTLWLVSRPSGALPAPEAPAHPVDAAAWGVARTVGNEYPDLAVKRLSLHRTGDTAVDGQRVVRELLTATDEDELALTASGRFVPRLTELPSPVGCRPGSDLPGYALEVRHPGLSYELAWQESTPPPVGAGQVAIAVHAAALNYRDIMQVVGLLPAEAEEAAGGQAGLGLECAGVVTAVGDGVTSLRPGDRVLALAPHSLGTHTVTSEHAVGRIPDGMPFPDAATAPVAFLTVHYGLGRLARLAVGETVLVHGGAGGVGLAAVQFAQRHGARVIATAGSEAKRDLLRRLGVEHVLDSRTLAFADDVRHLTDERGVDVVLNSLAGEAAVRSLELLAHGGRFVELGKRDIYENRPLLLRPFRKNIAFYGVDLIGLLQDPRLAMEQFAEVAELVRNGAYRPLLHSVYPAARVTEAFRLLQHSRHVGKVIVTFDPHDEAPRVEPRTHRPALGAGATYLVTGGLTGLGALTARHLARCGAGHLALVGRRGGDTPEADALLAGLASQGVRVSVHRADVSDFEAMRQIVSQADAAGRPLRGVVHSAMHLDDGALAELTEERFSAVLTPKVTGAEVLHRLTEGLDLDFFLLYSSATATLGNVRQANYVAANLYLEALARRRRAMGLPATALAWGALGETGYVARSALTDAMSRMGIEPVSPRQALRAVDAALTSGPDVLGAGCYNWGRLSRLLPTTMAPRLAGLLSVPTEGGGRSRDELVRELACMAPEEARGVIAETVAALFAEVLYMSPDQIDHHRRLDEYGMDSLMGTELLVTVRQRFDLDLPPMELLRSEGTIADIARIVYVRLGLSRPAEAAPAPGGRVPPPRDAVSGPREPGSQRRSAEGPPPP</sequence>
<dbReference type="Pfam" id="PF13602">
    <property type="entry name" value="ADH_zinc_N_2"/>
    <property type="match status" value="1"/>
</dbReference>
<keyword evidence="5" id="KW-0521">NADP</keyword>
<keyword evidence="3" id="KW-0597">Phosphoprotein</keyword>
<dbReference type="PROSITE" id="PS52019">
    <property type="entry name" value="PKS_MFAS_DH"/>
    <property type="match status" value="1"/>
</dbReference>
<dbReference type="InterPro" id="IPR009081">
    <property type="entry name" value="PP-bd_ACP"/>
</dbReference>
<evidence type="ECO:0000313" key="13">
    <source>
        <dbReference type="EMBL" id="UNZ07417.1"/>
    </source>
</evidence>
<dbReference type="EC" id="2.3.1.41" evidence="13"/>
<dbReference type="Gene3D" id="3.90.180.10">
    <property type="entry name" value="Medium-chain alcohol dehydrogenases, catalytic domain"/>
    <property type="match status" value="1"/>
</dbReference>
<dbReference type="PANTHER" id="PTHR43775:SF37">
    <property type="entry name" value="SI:DKEY-61P9.11"/>
    <property type="match status" value="1"/>
</dbReference>
<dbReference type="SUPFAM" id="SSF52151">
    <property type="entry name" value="FabD/lysophospholipase-like"/>
    <property type="match status" value="1"/>
</dbReference>
<dbReference type="Proteomes" id="UP000829494">
    <property type="component" value="Chromosome"/>
</dbReference>
<dbReference type="SMART" id="SM00829">
    <property type="entry name" value="PKS_ER"/>
    <property type="match status" value="1"/>
</dbReference>
<dbReference type="CDD" id="cd02440">
    <property type="entry name" value="AdoMet_MTases"/>
    <property type="match status" value="1"/>
</dbReference>
<feature type="active site" description="Proton donor; for dehydratase activity" evidence="9">
    <location>
        <position position="538"/>
    </location>
</feature>
<keyword evidence="6" id="KW-0045">Antibiotic biosynthesis</keyword>
<feature type="region of interest" description="C-terminal hotdog fold" evidence="9">
    <location>
        <begin position="481"/>
        <end position="622"/>
    </location>
</feature>
<evidence type="ECO:0000256" key="6">
    <source>
        <dbReference type="ARBA" id="ARBA00023194"/>
    </source>
</evidence>
<dbReference type="SMART" id="SM00826">
    <property type="entry name" value="PKS_DH"/>
    <property type="match status" value="1"/>
</dbReference>
<dbReference type="SUPFAM" id="SSF50129">
    <property type="entry name" value="GroES-like"/>
    <property type="match status" value="1"/>
</dbReference>
<evidence type="ECO:0000259" key="11">
    <source>
        <dbReference type="PROSITE" id="PS50075"/>
    </source>
</evidence>
<dbReference type="SMART" id="SM00822">
    <property type="entry name" value="PKS_KR"/>
    <property type="match status" value="1"/>
</dbReference>
<reference evidence="13 14" key="1">
    <citation type="submission" date="2022-03" db="EMBL/GenBank/DDBJ databases">
        <title>Complete genome of Streptomyces rimosus ssp. rimosus R7 (=ATCC 10970).</title>
        <authorList>
            <person name="Beganovic S."/>
            <person name="Ruckert C."/>
            <person name="Busche T."/>
            <person name="Kalinowski J."/>
            <person name="Wittmann C."/>
        </authorList>
    </citation>
    <scope>NUCLEOTIDE SEQUENCE [LARGE SCALE GENOMIC DNA]</scope>
    <source>
        <strain evidence="13 14">R7</strain>
    </source>
</reference>
<dbReference type="Gene3D" id="1.10.1200.10">
    <property type="entry name" value="ACP-like"/>
    <property type="match status" value="1"/>
</dbReference>
<dbReference type="InterPro" id="IPR036291">
    <property type="entry name" value="NAD(P)-bd_dom_sf"/>
</dbReference>
<dbReference type="SUPFAM" id="SSF51735">
    <property type="entry name" value="NAD(P)-binding Rossmann-fold domains"/>
    <property type="match status" value="3"/>
</dbReference>
<gene>
    <name evidence="13" type="primary">ppsC2</name>
    <name evidence="13" type="ORF">SRIMR7_35215</name>
</gene>
<dbReference type="SUPFAM" id="SSF55048">
    <property type="entry name" value="Probable ACP-binding domain of malonyl-CoA ACP transacylase"/>
    <property type="match status" value="1"/>
</dbReference>
<dbReference type="InterPro" id="IPR020807">
    <property type="entry name" value="PKS_DH"/>
</dbReference>
<evidence type="ECO:0000256" key="4">
    <source>
        <dbReference type="ARBA" id="ARBA00022679"/>
    </source>
</evidence>
<evidence type="ECO:0000256" key="7">
    <source>
        <dbReference type="ARBA" id="ARBA00023268"/>
    </source>
</evidence>
<dbReference type="Pfam" id="PF08242">
    <property type="entry name" value="Methyltransf_12"/>
    <property type="match status" value="1"/>
</dbReference>
<evidence type="ECO:0000313" key="14">
    <source>
        <dbReference type="Proteomes" id="UP000829494"/>
    </source>
</evidence>
<keyword evidence="2" id="KW-0596">Phosphopantetheine</keyword>
<dbReference type="Gene3D" id="3.40.50.150">
    <property type="entry name" value="Vaccinia Virus protein VP39"/>
    <property type="match status" value="1"/>
</dbReference>
<dbReference type="InterPro" id="IPR013154">
    <property type="entry name" value="ADH-like_N"/>
</dbReference>
<dbReference type="Gene3D" id="3.10.129.110">
    <property type="entry name" value="Polyketide synthase dehydratase"/>
    <property type="match status" value="1"/>
</dbReference>
<keyword evidence="7" id="KW-0511">Multifunctional enzyme</keyword>
<dbReference type="InterPro" id="IPR006162">
    <property type="entry name" value="Ppantetheine_attach_site"/>
</dbReference>
<evidence type="ECO:0000256" key="3">
    <source>
        <dbReference type="ARBA" id="ARBA00022553"/>
    </source>
</evidence>
<dbReference type="Gene3D" id="3.40.366.10">
    <property type="entry name" value="Malonyl-Coenzyme A Acyl Carrier Protein, domain 2"/>
    <property type="match status" value="1"/>
</dbReference>
<dbReference type="InterPro" id="IPR001227">
    <property type="entry name" value="Ac_transferase_dom_sf"/>
</dbReference>
<feature type="domain" description="Carrier" evidence="11">
    <location>
        <begin position="1853"/>
        <end position="1928"/>
    </location>
</feature>
<dbReference type="InterPro" id="IPR049900">
    <property type="entry name" value="PKS_mFAS_DH"/>
</dbReference>
<dbReference type="InterPro" id="IPR020806">
    <property type="entry name" value="PKS_PP-bd"/>
</dbReference>
<comment type="pathway">
    <text evidence="1">Antibiotic biosynthesis.</text>
</comment>
<dbReference type="InterPro" id="IPR014043">
    <property type="entry name" value="Acyl_transferase_dom"/>
</dbReference>
<evidence type="ECO:0000256" key="5">
    <source>
        <dbReference type="ARBA" id="ARBA00022857"/>
    </source>
</evidence>
<dbReference type="InterPro" id="IPR013217">
    <property type="entry name" value="Methyltransf_12"/>
</dbReference>
<dbReference type="Pfam" id="PF08240">
    <property type="entry name" value="ADH_N"/>
    <property type="match status" value="1"/>
</dbReference>
<keyword evidence="8 13" id="KW-0012">Acyltransferase</keyword>
<name>A0ABY3ZAR8_STRRM</name>
<organism evidence="13 14">
    <name type="scientific">Streptomyces rimosus subsp. rimosus</name>
    <dbReference type="NCBI Taxonomy" id="132474"/>
    <lineage>
        <taxon>Bacteria</taxon>
        <taxon>Bacillati</taxon>
        <taxon>Actinomycetota</taxon>
        <taxon>Actinomycetes</taxon>
        <taxon>Kitasatosporales</taxon>
        <taxon>Streptomycetaceae</taxon>
        <taxon>Streptomyces</taxon>
    </lineage>
</organism>
<accession>A0ABY3ZAR8</accession>
<proteinExistence type="predicted"/>
<feature type="active site" description="Proton acceptor; for dehydratase activity" evidence="9">
    <location>
        <position position="377"/>
    </location>
</feature>
<dbReference type="InterPro" id="IPR049551">
    <property type="entry name" value="PKS_DH_C"/>
</dbReference>
<dbReference type="Pfam" id="PF08659">
    <property type="entry name" value="KR"/>
    <property type="match status" value="1"/>
</dbReference>
<evidence type="ECO:0000256" key="2">
    <source>
        <dbReference type="ARBA" id="ARBA00022450"/>
    </source>
</evidence>
<evidence type="ECO:0000256" key="9">
    <source>
        <dbReference type="PROSITE-ProRule" id="PRU01363"/>
    </source>
</evidence>
<dbReference type="EMBL" id="CP094298">
    <property type="protein sequence ID" value="UNZ07417.1"/>
    <property type="molecule type" value="Genomic_DNA"/>
</dbReference>
<dbReference type="InterPro" id="IPR016036">
    <property type="entry name" value="Malonyl_transacylase_ACP-bd"/>
</dbReference>
<dbReference type="InterPro" id="IPR029063">
    <property type="entry name" value="SAM-dependent_MTases_sf"/>
</dbReference>
<dbReference type="Pfam" id="PF00550">
    <property type="entry name" value="PP-binding"/>
    <property type="match status" value="1"/>
</dbReference>
<dbReference type="GO" id="GO:0004315">
    <property type="term" value="F:3-oxoacyl-[acyl-carrier-protein] synthase activity"/>
    <property type="evidence" value="ECO:0007669"/>
    <property type="project" value="UniProtKB-EC"/>
</dbReference>
<protein>
    <submittedName>
        <fullName evidence="13">Phthiocerol synthesis polyketide synthase type I PpsC</fullName>
        <ecNumber evidence="13">2.3.1.41</ecNumber>
    </submittedName>
</protein>
<dbReference type="Gene3D" id="3.40.50.720">
    <property type="entry name" value="NAD(P)-binding Rossmann-like Domain"/>
    <property type="match status" value="3"/>
</dbReference>
<dbReference type="PROSITE" id="PS00012">
    <property type="entry name" value="PHOSPHOPANTETHEINE"/>
    <property type="match status" value="1"/>
</dbReference>
<keyword evidence="14" id="KW-1185">Reference proteome</keyword>
<dbReference type="Pfam" id="PF00698">
    <property type="entry name" value="Acyl_transf_1"/>
    <property type="match status" value="1"/>
</dbReference>
<dbReference type="InterPro" id="IPR016035">
    <property type="entry name" value="Acyl_Trfase/lysoPLipase"/>
</dbReference>
<dbReference type="CDD" id="cd05195">
    <property type="entry name" value="enoyl_red"/>
    <property type="match status" value="1"/>
</dbReference>
<dbReference type="InterPro" id="IPR011032">
    <property type="entry name" value="GroES-like_sf"/>
</dbReference>
<dbReference type="Pfam" id="PF21089">
    <property type="entry name" value="PKS_DH_N"/>
    <property type="match status" value="1"/>
</dbReference>
<evidence type="ECO:0000256" key="1">
    <source>
        <dbReference type="ARBA" id="ARBA00004792"/>
    </source>
</evidence>
<feature type="domain" description="PKS/mFAS DH" evidence="12">
    <location>
        <begin position="348"/>
        <end position="622"/>
    </location>
</feature>
<dbReference type="InterPro" id="IPR020843">
    <property type="entry name" value="ER"/>
</dbReference>
<evidence type="ECO:0000259" key="12">
    <source>
        <dbReference type="PROSITE" id="PS52019"/>
    </source>
</evidence>
<dbReference type="InterPro" id="IPR049552">
    <property type="entry name" value="PKS_DH_N"/>
</dbReference>